<dbReference type="InterPro" id="IPR017937">
    <property type="entry name" value="Thioredoxin_CS"/>
</dbReference>
<organism evidence="7 8">
    <name type="scientific">Comamonas flocculans</name>
    <dbReference type="NCBI Taxonomy" id="2597701"/>
    <lineage>
        <taxon>Bacteria</taxon>
        <taxon>Pseudomonadati</taxon>
        <taxon>Pseudomonadota</taxon>
        <taxon>Betaproteobacteria</taxon>
        <taxon>Burkholderiales</taxon>
        <taxon>Comamonadaceae</taxon>
        <taxon>Comamonas</taxon>
    </lineage>
</organism>
<gene>
    <name evidence="7" type="ORF">FOZ74_01705</name>
</gene>
<keyword evidence="5" id="KW-0472">Membrane</keyword>
<dbReference type="PROSITE" id="PS51352">
    <property type="entry name" value="THIOREDOXIN_2"/>
    <property type="match status" value="1"/>
</dbReference>
<proteinExistence type="predicted"/>
<evidence type="ECO:0000313" key="8">
    <source>
        <dbReference type="Proteomes" id="UP000321199"/>
    </source>
</evidence>
<evidence type="ECO:0000256" key="1">
    <source>
        <dbReference type="ARBA" id="ARBA00004196"/>
    </source>
</evidence>
<feature type="transmembrane region" description="Helical" evidence="5">
    <location>
        <begin position="47"/>
        <end position="66"/>
    </location>
</feature>
<dbReference type="PANTHER" id="PTHR42852:SF6">
    <property type="entry name" value="THIOL:DISULFIDE INTERCHANGE PROTEIN DSBE"/>
    <property type="match status" value="1"/>
</dbReference>
<dbReference type="PROSITE" id="PS00194">
    <property type="entry name" value="THIOREDOXIN_1"/>
    <property type="match status" value="1"/>
</dbReference>
<name>A0A5B8RT12_9BURK</name>
<dbReference type="Pfam" id="PF01790">
    <property type="entry name" value="LGT"/>
    <property type="match status" value="1"/>
</dbReference>
<evidence type="ECO:0000256" key="5">
    <source>
        <dbReference type="SAM" id="Phobius"/>
    </source>
</evidence>
<accession>A0A5B8RT12</accession>
<sequence length="280" mass="30475">MERTLALGPLALPWSMLLLMLAWLLGSLLHEGLARRRGLGAGMHHSWLMLLAILLAARVGYVLAFAREYAAAPWGVLDVRDGGWSPWWGLSMAISYLLFLWASTNRWRATVSVGTLAALALWGSGWLWLHQGPPAGVEPPATALADLPDWQGDALDGSVLALSALKGQPVVLNFWATWCPPCRREMPVLLQASREQPQVRFLWINQGEDKFKAGRYAQQQGLPAGSVLLDADSTLSHGLGLRALPTTLFYDAQGRLVAARVGELSAATLAERLRLATAGR</sequence>
<evidence type="ECO:0000259" key="6">
    <source>
        <dbReference type="PROSITE" id="PS51352"/>
    </source>
</evidence>
<dbReference type="RefSeq" id="WP_146911419.1">
    <property type="nucleotide sequence ID" value="NZ_CP042344.1"/>
</dbReference>
<feature type="transmembrane region" description="Helical" evidence="5">
    <location>
        <begin position="109"/>
        <end position="129"/>
    </location>
</feature>
<keyword evidence="2" id="KW-0201">Cytochrome c-type biogenesis</keyword>
<dbReference type="InterPro" id="IPR013740">
    <property type="entry name" value="Redoxin"/>
</dbReference>
<dbReference type="InterPro" id="IPR036249">
    <property type="entry name" value="Thioredoxin-like_sf"/>
</dbReference>
<feature type="transmembrane region" description="Helical" evidence="5">
    <location>
        <begin position="6"/>
        <end position="26"/>
    </location>
</feature>
<reference evidence="7 8" key="1">
    <citation type="submission" date="2019-07" db="EMBL/GenBank/DDBJ databases">
        <title>Complete genome sequence of Comamonas sp. NLF 7-7 isolated from livestock.</title>
        <authorList>
            <person name="Kim D.H."/>
            <person name="Kim J.G."/>
        </authorList>
    </citation>
    <scope>NUCLEOTIDE SEQUENCE [LARGE SCALE GENOMIC DNA]</scope>
    <source>
        <strain evidence="7 8">NLF 7-7</strain>
    </source>
</reference>
<dbReference type="AlphaFoldDB" id="A0A5B8RT12"/>
<dbReference type="GO" id="GO:0017004">
    <property type="term" value="P:cytochrome complex assembly"/>
    <property type="evidence" value="ECO:0007669"/>
    <property type="project" value="UniProtKB-KW"/>
</dbReference>
<keyword evidence="4" id="KW-0676">Redox-active center</keyword>
<evidence type="ECO:0000256" key="3">
    <source>
        <dbReference type="ARBA" id="ARBA00023157"/>
    </source>
</evidence>
<dbReference type="SUPFAM" id="SSF52833">
    <property type="entry name" value="Thioredoxin-like"/>
    <property type="match status" value="1"/>
</dbReference>
<dbReference type="InterPro" id="IPR050553">
    <property type="entry name" value="Thioredoxin_ResA/DsbE_sf"/>
</dbReference>
<evidence type="ECO:0000313" key="7">
    <source>
        <dbReference type="EMBL" id="QEA11852.1"/>
    </source>
</evidence>
<dbReference type="InterPro" id="IPR013766">
    <property type="entry name" value="Thioredoxin_domain"/>
</dbReference>
<evidence type="ECO:0000256" key="4">
    <source>
        <dbReference type="ARBA" id="ARBA00023284"/>
    </source>
</evidence>
<protein>
    <submittedName>
        <fullName evidence="7">TlpA family protein disulfide reductase</fullName>
    </submittedName>
</protein>
<dbReference type="CDD" id="cd02966">
    <property type="entry name" value="TlpA_like_family"/>
    <property type="match status" value="1"/>
</dbReference>
<feature type="transmembrane region" description="Helical" evidence="5">
    <location>
        <begin position="86"/>
        <end position="102"/>
    </location>
</feature>
<dbReference type="Pfam" id="PF08534">
    <property type="entry name" value="Redoxin"/>
    <property type="match status" value="1"/>
</dbReference>
<keyword evidence="5" id="KW-1133">Transmembrane helix</keyword>
<dbReference type="OrthoDB" id="9811352at2"/>
<keyword evidence="8" id="KW-1185">Reference proteome</keyword>
<evidence type="ECO:0000256" key="2">
    <source>
        <dbReference type="ARBA" id="ARBA00022748"/>
    </source>
</evidence>
<dbReference type="Gene3D" id="3.40.30.10">
    <property type="entry name" value="Glutaredoxin"/>
    <property type="match status" value="1"/>
</dbReference>
<feature type="domain" description="Thioredoxin" evidence="6">
    <location>
        <begin position="133"/>
        <end position="278"/>
    </location>
</feature>
<dbReference type="InterPro" id="IPR001640">
    <property type="entry name" value="Lgt"/>
</dbReference>
<dbReference type="GO" id="GO:0030313">
    <property type="term" value="C:cell envelope"/>
    <property type="evidence" value="ECO:0007669"/>
    <property type="project" value="UniProtKB-SubCell"/>
</dbReference>
<comment type="subcellular location">
    <subcellularLocation>
        <location evidence="1">Cell envelope</location>
    </subcellularLocation>
</comment>
<dbReference type="GO" id="GO:0015036">
    <property type="term" value="F:disulfide oxidoreductase activity"/>
    <property type="evidence" value="ECO:0007669"/>
    <property type="project" value="UniProtKB-ARBA"/>
</dbReference>
<dbReference type="Proteomes" id="UP000321199">
    <property type="component" value="Chromosome"/>
</dbReference>
<keyword evidence="5" id="KW-0812">Transmembrane</keyword>
<keyword evidence="3" id="KW-1015">Disulfide bond</keyword>
<dbReference type="EMBL" id="CP042344">
    <property type="protein sequence ID" value="QEA11852.1"/>
    <property type="molecule type" value="Genomic_DNA"/>
</dbReference>
<dbReference type="PANTHER" id="PTHR42852">
    <property type="entry name" value="THIOL:DISULFIDE INTERCHANGE PROTEIN DSBE"/>
    <property type="match status" value="1"/>
</dbReference>
<dbReference type="KEGG" id="cof:FOZ74_01705"/>